<evidence type="ECO:0000256" key="9">
    <source>
        <dbReference type="ARBA" id="ARBA00022989"/>
    </source>
</evidence>
<keyword evidence="10" id="KW-0902">Two-component regulatory system</keyword>
<dbReference type="InterPro" id="IPR004358">
    <property type="entry name" value="Sig_transdc_His_kin-like_C"/>
</dbReference>
<comment type="subcellular location">
    <subcellularLocation>
        <location evidence="2">Cell membrane</location>
        <topology evidence="2">Multi-pass membrane protein</topology>
    </subcellularLocation>
</comment>
<reference evidence="15 16" key="1">
    <citation type="journal article" date="2016" name="Nat. Commun.">
        <title>Thousands of microbial genomes shed light on interconnected biogeochemical processes in an aquifer system.</title>
        <authorList>
            <person name="Anantharaman K."/>
            <person name="Brown C.T."/>
            <person name="Hug L.A."/>
            <person name="Sharon I."/>
            <person name="Castelle C.J."/>
            <person name="Probst A.J."/>
            <person name="Thomas B.C."/>
            <person name="Singh A."/>
            <person name="Wilkins M.J."/>
            <person name="Karaoz U."/>
            <person name="Brodie E.L."/>
            <person name="Williams K.H."/>
            <person name="Hubbard S.S."/>
            <person name="Banfield J.F."/>
        </authorList>
    </citation>
    <scope>NUCLEOTIDE SEQUENCE [LARGE SCALE GENOMIC DNA]</scope>
</reference>
<organism evidence="15 16">
    <name type="scientific">Candidatus Gottesmanbacteria bacterium RIFCSPHIGHO2_02_FULL_39_11</name>
    <dbReference type="NCBI Taxonomy" id="1798382"/>
    <lineage>
        <taxon>Bacteria</taxon>
        <taxon>Candidatus Gottesmaniibacteriota</taxon>
    </lineage>
</organism>
<evidence type="ECO:0000256" key="12">
    <source>
        <dbReference type="SAM" id="Phobius"/>
    </source>
</evidence>
<comment type="catalytic activity">
    <reaction evidence="1">
        <text>ATP + protein L-histidine = ADP + protein N-phospho-L-histidine.</text>
        <dbReference type="EC" id="2.7.13.3"/>
    </reaction>
</comment>
<dbReference type="Gene3D" id="3.30.565.10">
    <property type="entry name" value="Histidine kinase-like ATPase, C-terminal domain"/>
    <property type="match status" value="1"/>
</dbReference>
<dbReference type="SUPFAM" id="SSF55874">
    <property type="entry name" value="ATPase domain of HSP90 chaperone/DNA topoisomerase II/histidine kinase"/>
    <property type="match status" value="1"/>
</dbReference>
<dbReference type="CDD" id="cd00082">
    <property type="entry name" value="HisKA"/>
    <property type="match status" value="1"/>
</dbReference>
<dbReference type="PANTHER" id="PTHR45436">
    <property type="entry name" value="SENSOR HISTIDINE KINASE YKOH"/>
    <property type="match status" value="1"/>
</dbReference>
<dbReference type="PROSITE" id="PS50109">
    <property type="entry name" value="HIS_KIN"/>
    <property type="match status" value="1"/>
</dbReference>
<evidence type="ECO:0000256" key="10">
    <source>
        <dbReference type="ARBA" id="ARBA00023012"/>
    </source>
</evidence>
<evidence type="ECO:0000256" key="5">
    <source>
        <dbReference type="ARBA" id="ARBA00022553"/>
    </source>
</evidence>
<evidence type="ECO:0000256" key="8">
    <source>
        <dbReference type="ARBA" id="ARBA00022777"/>
    </source>
</evidence>
<dbReference type="InterPro" id="IPR036890">
    <property type="entry name" value="HATPase_C_sf"/>
</dbReference>
<dbReference type="CDD" id="cd00075">
    <property type="entry name" value="HATPase"/>
    <property type="match status" value="1"/>
</dbReference>
<evidence type="ECO:0000256" key="11">
    <source>
        <dbReference type="ARBA" id="ARBA00023136"/>
    </source>
</evidence>
<dbReference type="InterPro" id="IPR003594">
    <property type="entry name" value="HATPase_dom"/>
</dbReference>
<dbReference type="GO" id="GO:0000155">
    <property type="term" value="F:phosphorelay sensor kinase activity"/>
    <property type="evidence" value="ECO:0007669"/>
    <property type="project" value="InterPro"/>
</dbReference>
<dbReference type="SMART" id="SM00304">
    <property type="entry name" value="HAMP"/>
    <property type="match status" value="1"/>
</dbReference>
<keyword evidence="5" id="KW-0597">Phosphoprotein</keyword>
<dbReference type="Proteomes" id="UP000176923">
    <property type="component" value="Unassembled WGS sequence"/>
</dbReference>
<sequence>MNTRSVRFRLTVWYSLAFFIASLVIFASFYLITKNTLYSQTDATLKSHGNSIVEVITKEGNLSCQTCQMMARNAFLSEFSDIPGMVVILMDSTGNIVGSSVTVNRSDKKLSQLFEQAATAKSPHITDHTISDLRMRFWIDPIYKNNQLYGVVFVGHPIDVIENSLNNLLLILGAVFVVFLLPTVFGGYLLAKSAIAPIASISEKLKKISHENLDERVDTPDTNDEIKELAVTFNSLLDRLNSAFKRERQFIGDVAHELKTPLATQRSNIEIIRLKERGKNEYIKALDETLIDNKRMSQTLENILDLAWSEADVTAHFEVFDLSELLEEIRELATKMASSKNIKITGETAPDIKIHGKRDKLFHAILNIVDNAMKYTHENGTVTIMLHKIRNLVHVEIKDNGTGIAKKDLPHIFERFYRASKNEKASGSGLGLAIAQAIISSHHGKIDIDSKVEHGTTVSISFPGT</sequence>
<keyword evidence="7 12" id="KW-0812">Transmembrane</keyword>
<dbReference type="SMART" id="SM00387">
    <property type="entry name" value="HATPase_c"/>
    <property type="match status" value="1"/>
</dbReference>
<dbReference type="InterPro" id="IPR036097">
    <property type="entry name" value="HisK_dim/P_sf"/>
</dbReference>
<evidence type="ECO:0000256" key="2">
    <source>
        <dbReference type="ARBA" id="ARBA00004651"/>
    </source>
</evidence>
<dbReference type="AlphaFoldDB" id="A0A1F5ZSD9"/>
<dbReference type="Gene3D" id="6.10.340.10">
    <property type="match status" value="1"/>
</dbReference>
<evidence type="ECO:0000313" key="16">
    <source>
        <dbReference type="Proteomes" id="UP000176923"/>
    </source>
</evidence>
<dbReference type="STRING" id="1798382.A3D77_07555"/>
<dbReference type="InterPro" id="IPR005467">
    <property type="entry name" value="His_kinase_dom"/>
</dbReference>
<dbReference type="Pfam" id="PF02518">
    <property type="entry name" value="HATPase_c"/>
    <property type="match status" value="1"/>
</dbReference>
<comment type="caution">
    <text evidence="15">The sequence shown here is derived from an EMBL/GenBank/DDBJ whole genome shotgun (WGS) entry which is preliminary data.</text>
</comment>
<name>A0A1F5ZSD9_9BACT</name>
<dbReference type="SUPFAM" id="SSF158472">
    <property type="entry name" value="HAMP domain-like"/>
    <property type="match status" value="1"/>
</dbReference>
<dbReference type="PROSITE" id="PS50885">
    <property type="entry name" value="HAMP"/>
    <property type="match status" value="1"/>
</dbReference>
<dbReference type="Pfam" id="PF00672">
    <property type="entry name" value="HAMP"/>
    <property type="match status" value="1"/>
</dbReference>
<evidence type="ECO:0000256" key="6">
    <source>
        <dbReference type="ARBA" id="ARBA00022679"/>
    </source>
</evidence>
<protein>
    <recommendedName>
        <fullName evidence="3">histidine kinase</fullName>
        <ecNumber evidence="3">2.7.13.3</ecNumber>
    </recommendedName>
</protein>
<dbReference type="SUPFAM" id="SSF103190">
    <property type="entry name" value="Sensory domain-like"/>
    <property type="match status" value="1"/>
</dbReference>
<evidence type="ECO:0000259" key="14">
    <source>
        <dbReference type="PROSITE" id="PS50885"/>
    </source>
</evidence>
<gene>
    <name evidence="15" type="ORF">A3D77_07555</name>
</gene>
<dbReference type="SMART" id="SM00388">
    <property type="entry name" value="HisKA"/>
    <property type="match status" value="1"/>
</dbReference>
<feature type="transmembrane region" description="Helical" evidence="12">
    <location>
        <begin position="168"/>
        <end position="191"/>
    </location>
</feature>
<dbReference type="InterPro" id="IPR003661">
    <property type="entry name" value="HisK_dim/P_dom"/>
</dbReference>
<keyword evidence="11 12" id="KW-0472">Membrane</keyword>
<evidence type="ECO:0000256" key="4">
    <source>
        <dbReference type="ARBA" id="ARBA00022475"/>
    </source>
</evidence>
<dbReference type="FunFam" id="3.30.565.10:FF:000006">
    <property type="entry name" value="Sensor histidine kinase WalK"/>
    <property type="match status" value="1"/>
</dbReference>
<keyword evidence="8" id="KW-0418">Kinase</keyword>
<evidence type="ECO:0000259" key="13">
    <source>
        <dbReference type="PROSITE" id="PS50109"/>
    </source>
</evidence>
<feature type="domain" description="HAMP" evidence="14">
    <location>
        <begin position="192"/>
        <end position="245"/>
    </location>
</feature>
<dbReference type="InterPro" id="IPR003660">
    <property type="entry name" value="HAMP_dom"/>
</dbReference>
<dbReference type="PRINTS" id="PR00344">
    <property type="entry name" value="BCTRLSENSOR"/>
</dbReference>
<dbReference type="GO" id="GO:0005886">
    <property type="term" value="C:plasma membrane"/>
    <property type="evidence" value="ECO:0007669"/>
    <property type="project" value="UniProtKB-SubCell"/>
</dbReference>
<dbReference type="SUPFAM" id="SSF47384">
    <property type="entry name" value="Homodimeric domain of signal transducing histidine kinase"/>
    <property type="match status" value="1"/>
</dbReference>
<dbReference type="InterPro" id="IPR029151">
    <property type="entry name" value="Sensor-like_sf"/>
</dbReference>
<evidence type="ECO:0000256" key="1">
    <source>
        <dbReference type="ARBA" id="ARBA00000085"/>
    </source>
</evidence>
<dbReference type="EMBL" id="MFJL01000026">
    <property type="protein sequence ID" value="OGG15369.1"/>
    <property type="molecule type" value="Genomic_DNA"/>
</dbReference>
<keyword evidence="9 12" id="KW-1133">Transmembrane helix</keyword>
<feature type="domain" description="Histidine kinase" evidence="13">
    <location>
        <begin position="253"/>
        <end position="465"/>
    </location>
</feature>
<evidence type="ECO:0000256" key="3">
    <source>
        <dbReference type="ARBA" id="ARBA00012438"/>
    </source>
</evidence>
<dbReference type="PANTHER" id="PTHR45436:SF5">
    <property type="entry name" value="SENSOR HISTIDINE KINASE TRCS"/>
    <property type="match status" value="1"/>
</dbReference>
<evidence type="ECO:0000313" key="15">
    <source>
        <dbReference type="EMBL" id="OGG15369.1"/>
    </source>
</evidence>
<accession>A0A1F5ZSD9</accession>
<dbReference type="Gene3D" id="1.10.287.130">
    <property type="match status" value="1"/>
</dbReference>
<keyword evidence="6" id="KW-0808">Transferase</keyword>
<evidence type="ECO:0000256" key="7">
    <source>
        <dbReference type="ARBA" id="ARBA00022692"/>
    </source>
</evidence>
<dbReference type="Pfam" id="PF00512">
    <property type="entry name" value="HisKA"/>
    <property type="match status" value="1"/>
</dbReference>
<dbReference type="EC" id="2.7.13.3" evidence="3"/>
<keyword evidence="4" id="KW-1003">Cell membrane</keyword>
<dbReference type="InterPro" id="IPR050428">
    <property type="entry name" value="TCS_sensor_his_kinase"/>
</dbReference>
<dbReference type="CDD" id="cd06225">
    <property type="entry name" value="HAMP"/>
    <property type="match status" value="1"/>
</dbReference>
<feature type="transmembrane region" description="Helical" evidence="12">
    <location>
        <begin position="12"/>
        <end position="32"/>
    </location>
</feature>
<proteinExistence type="predicted"/>